<keyword evidence="11" id="KW-0732">Signal</keyword>
<dbReference type="InterPro" id="IPR003591">
    <property type="entry name" value="Leu-rich_rpt_typical-subtyp"/>
</dbReference>
<evidence type="ECO:0000256" key="2">
    <source>
        <dbReference type="ARBA" id="ARBA00004389"/>
    </source>
</evidence>
<dbReference type="Pfam" id="PF13855">
    <property type="entry name" value="LRR_8"/>
    <property type="match status" value="1"/>
</dbReference>
<keyword evidence="18" id="KW-0675">Receptor</keyword>
<keyword evidence="28" id="KW-1185">Reference proteome</keyword>
<dbReference type="SUPFAM" id="SSF56112">
    <property type="entry name" value="Protein kinase-like (PK-like)"/>
    <property type="match status" value="1"/>
</dbReference>
<dbReference type="RefSeq" id="XP_010930449.3">
    <property type="nucleotide sequence ID" value="XM_010932147.3"/>
</dbReference>
<dbReference type="GO" id="GO:0005886">
    <property type="term" value="C:plasma membrane"/>
    <property type="evidence" value="ECO:0007669"/>
    <property type="project" value="UniProtKB-SubCell"/>
</dbReference>
<dbReference type="Gene3D" id="3.30.200.20">
    <property type="entry name" value="Phosphorylase Kinase, domain 1"/>
    <property type="match status" value="1"/>
</dbReference>
<dbReference type="FunFam" id="1.10.510.10:FF:000358">
    <property type="entry name" value="Putative leucine-rich repeat receptor-like serine/threonine-protein kinase"/>
    <property type="match status" value="1"/>
</dbReference>
<evidence type="ECO:0000256" key="24">
    <source>
        <dbReference type="ARBA" id="ARBA00072040"/>
    </source>
</evidence>
<dbReference type="InterPro" id="IPR011009">
    <property type="entry name" value="Kinase-like_dom_sf"/>
</dbReference>
<dbReference type="Proteomes" id="UP000504607">
    <property type="component" value="Chromosome 9"/>
</dbReference>
<evidence type="ECO:0000256" key="25">
    <source>
        <dbReference type="PROSITE-ProRule" id="PRU10141"/>
    </source>
</evidence>
<comment type="function">
    <text evidence="23">The processed protein kinase Xa21 chain released by protein cleavage after X.oryzae pv. oryzae protein Ax21 detection translocates into the nucleus where it can bind and regulate WRKY62, a transcription factor. Confers resistance to the bacterial pathogen X.oryzae pv. oryzae (Xoo).</text>
</comment>
<evidence type="ECO:0000256" key="15">
    <source>
        <dbReference type="ARBA" id="ARBA00022840"/>
    </source>
</evidence>
<dbReference type="SUPFAM" id="SSF52047">
    <property type="entry name" value="RNI-like"/>
    <property type="match status" value="1"/>
</dbReference>
<dbReference type="KEGG" id="egu:105051621"/>
<dbReference type="SMART" id="SM00220">
    <property type="entry name" value="S_TKc"/>
    <property type="match status" value="1"/>
</dbReference>
<evidence type="ECO:0000256" key="8">
    <source>
        <dbReference type="ARBA" id="ARBA00022614"/>
    </source>
</evidence>
<evidence type="ECO:0000256" key="13">
    <source>
        <dbReference type="ARBA" id="ARBA00022741"/>
    </source>
</evidence>
<dbReference type="Pfam" id="PF00069">
    <property type="entry name" value="Pkinase"/>
    <property type="match status" value="1"/>
</dbReference>
<dbReference type="PROSITE" id="PS00107">
    <property type="entry name" value="PROTEIN_KINASE_ATP"/>
    <property type="match status" value="1"/>
</dbReference>
<keyword evidence="19" id="KW-0325">Glycoprotein</keyword>
<evidence type="ECO:0000256" key="9">
    <source>
        <dbReference type="ARBA" id="ARBA00022679"/>
    </source>
</evidence>
<dbReference type="InParanoid" id="A0A6I9RPR6"/>
<dbReference type="OrthoDB" id="676979at2759"/>
<proteinExistence type="predicted"/>
<dbReference type="Pfam" id="PF00560">
    <property type="entry name" value="LRR_1"/>
    <property type="match status" value="6"/>
</dbReference>
<evidence type="ECO:0000256" key="16">
    <source>
        <dbReference type="ARBA" id="ARBA00022989"/>
    </source>
</evidence>
<dbReference type="InterPro" id="IPR017441">
    <property type="entry name" value="Protein_kinase_ATP_BS"/>
</dbReference>
<dbReference type="InterPro" id="IPR001611">
    <property type="entry name" value="Leu-rich_rpt"/>
</dbReference>
<dbReference type="FunFam" id="3.80.10.10:FF:000288">
    <property type="entry name" value="LRR receptor-like serine/threonine-protein kinase EFR"/>
    <property type="match status" value="1"/>
</dbReference>
<evidence type="ECO:0000256" key="22">
    <source>
        <dbReference type="ARBA" id="ARBA00054320"/>
    </source>
</evidence>
<feature type="domain" description="Protein kinase" evidence="27">
    <location>
        <begin position="533"/>
        <end position="836"/>
    </location>
</feature>
<evidence type="ECO:0000256" key="21">
    <source>
        <dbReference type="ARBA" id="ARBA00048679"/>
    </source>
</evidence>
<evidence type="ECO:0000313" key="29">
    <source>
        <dbReference type="RefSeq" id="XP_010930449.3"/>
    </source>
</evidence>
<organism evidence="28 29">
    <name type="scientific">Elaeis guineensis var. tenera</name>
    <name type="common">Oil palm</name>
    <dbReference type="NCBI Taxonomy" id="51953"/>
    <lineage>
        <taxon>Eukaryota</taxon>
        <taxon>Viridiplantae</taxon>
        <taxon>Streptophyta</taxon>
        <taxon>Embryophyta</taxon>
        <taxon>Tracheophyta</taxon>
        <taxon>Spermatophyta</taxon>
        <taxon>Magnoliopsida</taxon>
        <taxon>Liliopsida</taxon>
        <taxon>Arecaceae</taxon>
        <taxon>Arecoideae</taxon>
        <taxon>Cocoseae</taxon>
        <taxon>Elaeidinae</taxon>
        <taxon>Elaeis</taxon>
    </lineage>
</organism>
<comment type="function">
    <text evidence="22">Receptor kinase that detects X.oryzae pv. oryzae protein Ax21 to promote innate immunity. Following X.oryzae pv. oryzae protein Ax21 detection, undergoes cleavage, releasing the processed protein kinase Xa21 chain.</text>
</comment>
<evidence type="ECO:0000256" key="12">
    <source>
        <dbReference type="ARBA" id="ARBA00022737"/>
    </source>
</evidence>
<keyword evidence="13 25" id="KW-0547">Nucleotide-binding</keyword>
<feature type="binding site" evidence="25">
    <location>
        <position position="562"/>
    </location>
    <ligand>
        <name>ATP</name>
        <dbReference type="ChEBI" id="CHEBI:30616"/>
    </ligand>
</feature>
<dbReference type="InterPro" id="IPR000719">
    <property type="entry name" value="Prot_kinase_dom"/>
</dbReference>
<dbReference type="GO" id="GO:0005789">
    <property type="term" value="C:endoplasmic reticulum membrane"/>
    <property type="evidence" value="ECO:0007669"/>
    <property type="project" value="UniProtKB-SubCell"/>
</dbReference>
<dbReference type="PANTHER" id="PTHR27008:SF499">
    <property type="entry name" value="OS06G0581500 PROTEIN"/>
    <property type="match status" value="1"/>
</dbReference>
<protein>
    <recommendedName>
        <fullName evidence="24">Receptor kinase-like protein Xa21</fullName>
        <ecNumber evidence="4">2.7.11.1</ecNumber>
    </recommendedName>
</protein>
<dbReference type="FunFam" id="3.30.200.20:FF:000432">
    <property type="entry name" value="LRR receptor-like serine/threonine-protein kinase EFR"/>
    <property type="match status" value="1"/>
</dbReference>
<evidence type="ECO:0000256" key="6">
    <source>
        <dbReference type="ARBA" id="ARBA00022527"/>
    </source>
</evidence>
<reference evidence="29" key="1">
    <citation type="submission" date="2025-08" db="UniProtKB">
        <authorList>
            <consortium name="RefSeq"/>
        </authorList>
    </citation>
    <scope>IDENTIFICATION</scope>
</reference>
<dbReference type="InterPro" id="IPR051809">
    <property type="entry name" value="Plant_receptor-like_S/T_kinase"/>
</dbReference>
<evidence type="ECO:0000256" key="26">
    <source>
        <dbReference type="SAM" id="Phobius"/>
    </source>
</evidence>
<dbReference type="PANTHER" id="PTHR27008">
    <property type="entry name" value="OS04G0122200 PROTEIN"/>
    <property type="match status" value="1"/>
</dbReference>
<dbReference type="FunFam" id="3.80.10.10:FF:001158">
    <property type="entry name" value="Leucine-rich repeat protein kinase family protein"/>
    <property type="match status" value="1"/>
</dbReference>
<gene>
    <name evidence="29" type="primary">LOC105051621</name>
</gene>
<evidence type="ECO:0000256" key="20">
    <source>
        <dbReference type="ARBA" id="ARBA00047899"/>
    </source>
</evidence>
<keyword evidence="8" id="KW-0433">Leucine-rich repeat</keyword>
<keyword evidence="9" id="KW-0808">Transferase</keyword>
<evidence type="ECO:0000256" key="14">
    <source>
        <dbReference type="ARBA" id="ARBA00022777"/>
    </source>
</evidence>
<evidence type="ECO:0000256" key="7">
    <source>
        <dbReference type="ARBA" id="ARBA00022553"/>
    </source>
</evidence>
<dbReference type="PROSITE" id="PS50011">
    <property type="entry name" value="PROTEIN_KINASE_DOM"/>
    <property type="match status" value="1"/>
</dbReference>
<evidence type="ECO:0000256" key="4">
    <source>
        <dbReference type="ARBA" id="ARBA00012513"/>
    </source>
</evidence>
<dbReference type="EC" id="2.7.11.1" evidence="4"/>
<dbReference type="Gene3D" id="1.10.510.10">
    <property type="entry name" value="Transferase(Phosphotransferase) domain 1"/>
    <property type="match status" value="1"/>
</dbReference>
<evidence type="ECO:0000256" key="23">
    <source>
        <dbReference type="ARBA" id="ARBA00056628"/>
    </source>
</evidence>
<evidence type="ECO:0000256" key="10">
    <source>
        <dbReference type="ARBA" id="ARBA00022692"/>
    </source>
</evidence>
<dbReference type="GO" id="GO:0004674">
    <property type="term" value="F:protein serine/threonine kinase activity"/>
    <property type="evidence" value="ECO:0007669"/>
    <property type="project" value="UniProtKB-KW"/>
</dbReference>
<dbReference type="GO" id="GO:0005524">
    <property type="term" value="F:ATP binding"/>
    <property type="evidence" value="ECO:0007669"/>
    <property type="project" value="UniProtKB-UniRule"/>
</dbReference>
<dbReference type="InterPro" id="IPR032675">
    <property type="entry name" value="LRR_dom_sf"/>
</dbReference>
<evidence type="ECO:0000256" key="19">
    <source>
        <dbReference type="ARBA" id="ARBA00023180"/>
    </source>
</evidence>
<keyword evidence="16 26" id="KW-1133">Transmembrane helix</keyword>
<feature type="transmembrane region" description="Helical" evidence="26">
    <location>
        <begin position="480"/>
        <end position="499"/>
    </location>
</feature>
<comment type="catalytic activity">
    <reaction evidence="21">
        <text>L-seryl-[protein] + ATP = O-phospho-L-seryl-[protein] + ADP + H(+)</text>
        <dbReference type="Rhea" id="RHEA:17989"/>
        <dbReference type="Rhea" id="RHEA-COMP:9863"/>
        <dbReference type="Rhea" id="RHEA-COMP:11604"/>
        <dbReference type="ChEBI" id="CHEBI:15378"/>
        <dbReference type="ChEBI" id="CHEBI:29999"/>
        <dbReference type="ChEBI" id="CHEBI:30616"/>
        <dbReference type="ChEBI" id="CHEBI:83421"/>
        <dbReference type="ChEBI" id="CHEBI:456216"/>
        <dbReference type="EC" id="2.7.11.1"/>
    </reaction>
</comment>
<keyword evidence="5" id="KW-1003">Cell membrane</keyword>
<accession>A0A6I9RPR6</accession>
<dbReference type="Gene3D" id="3.80.10.10">
    <property type="entry name" value="Ribonuclease Inhibitor"/>
    <property type="match status" value="2"/>
</dbReference>
<evidence type="ECO:0000259" key="27">
    <source>
        <dbReference type="PROSITE" id="PS50011"/>
    </source>
</evidence>
<evidence type="ECO:0000256" key="1">
    <source>
        <dbReference type="ARBA" id="ARBA00004162"/>
    </source>
</evidence>
<evidence type="ECO:0000256" key="18">
    <source>
        <dbReference type="ARBA" id="ARBA00023170"/>
    </source>
</evidence>
<evidence type="ECO:0000256" key="3">
    <source>
        <dbReference type="ARBA" id="ARBA00004479"/>
    </source>
</evidence>
<comment type="catalytic activity">
    <reaction evidence="20">
        <text>L-threonyl-[protein] + ATP = O-phospho-L-threonyl-[protein] + ADP + H(+)</text>
        <dbReference type="Rhea" id="RHEA:46608"/>
        <dbReference type="Rhea" id="RHEA-COMP:11060"/>
        <dbReference type="Rhea" id="RHEA-COMP:11605"/>
        <dbReference type="ChEBI" id="CHEBI:15378"/>
        <dbReference type="ChEBI" id="CHEBI:30013"/>
        <dbReference type="ChEBI" id="CHEBI:30616"/>
        <dbReference type="ChEBI" id="CHEBI:61977"/>
        <dbReference type="ChEBI" id="CHEBI:456216"/>
        <dbReference type="EC" id="2.7.11.1"/>
    </reaction>
</comment>
<keyword evidence="7" id="KW-0597">Phosphoprotein</keyword>
<keyword evidence="10 26" id="KW-0812">Transmembrane</keyword>
<evidence type="ECO:0000256" key="11">
    <source>
        <dbReference type="ARBA" id="ARBA00022729"/>
    </source>
</evidence>
<keyword evidence="12" id="KW-0677">Repeat</keyword>
<keyword evidence="6" id="KW-0723">Serine/threonine-protein kinase</keyword>
<evidence type="ECO:0000256" key="17">
    <source>
        <dbReference type="ARBA" id="ARBA00023136"/>
    </source>
</evidence>
<keyword evidence="17 26" id="KW-0472">Membrane</keyword>
<dbReference type="AlphaFoldDB" id="A0A6I9RPR6"/>
<dbReference type="SUPFAM" id="SSF52058">
    <property type="entry name" value="L domain-like"/>
    <property type="match status" value="1"/>
</dbReference>
<comment type="subcellular location">
    <subcellularLocation>
        <location evidence="1">Cell membrane</location>
        <topology evidence="1">Single-pass membrane protein</topology>
    </subcellularLocation>
    <subcellularLocation>
        <location evidence="2">Endoplasmic reticulum membrane</location>
        <topology evidence="2">Single-pass membrane protein</topology>
    </subcellularLocation>
    <subcellularLocation>
        <location evidence="3">Membrane</location>
        <topology evidence="3">Single-pass type I membrane protein</topology>
    </subcellularLocation>
</comment>
<evidence type="ECO:0000256" key="5">
    <source>
        <dbReference type="ARBA" id="ARBA00022475"/>
    </source>
</evidence>
<dbReference type="SMART" id="SM00369">
    <property type="entry name" value="LRR_TYP"/>
    <property type="match status" value="9"/>
</dbReference>
<evidence type="ECO:0000313" key="28">
    <source>
        <dbReference type="Proteomes" id="UP000504607"/>
    </source>
</evidence>
<sequence length="855" mass="93432">MIRASPLFLLGLSKNLLSGSIPPSMGNLSSLQYLYLAENNLEGSIPESLGKIPGLEVIDLSINNLSGRMPPPLYNLSSLAYLGVGGNRLFGTLPPDLGVTLPNLQSLVMQSNLFHGPIPASLYNASKIQMLDLAMNSFKGLLSPSVGSLKNLVELNLGSNQLQANVRSVLYSLTNCTLLERLYLQHNKLEGTLQVSIGNLSTKLENLLIGGNQISGTVPLEIGKLVSLTVLFMNKNLFTGSVPPTIGRLQNLIQLDISGNKFSGPIPSSIGNLTQLNELYMQDNELSSNIPASAGECRNLNILNLSNNALVGPIPKELVALSSLARALDLSYNNLSGPIPMEVGSLINLDCLNVSNNRLSGEIPSILGACQHLEYLHLEGNFFRGSIPQSFISLRGVKELDLSRNNLSGRIPEFFGSFSSLQYLNLSFNDLEGEVPKDGVFGNSSETFVLGNKRLCGGDPKLQLPPCSIEASKRNIFKKIIIIASVAAILFLCFLVILLQLRKGREKSPSVPSLEDKYRMISYTDILKATDGFSSANLVGTGSSGFVYKGKLDGEEKFVAVKVFNIQQVGALESFKTECEIIRNVRHYNLVKIITSCSSMDSSGNDFKALIFEYMPNGSLEEWLHPRAQECDQTRNLNLTQRLNIALDVASALCYLHHNIEVPAIHCDLKPSNVLLDNDMTAHVGDFGLARFLSTSGSTTSEKSTSLVGIKGTIGYVAPEYAMGSQISTQGDVYSYGILLLEMLTGKKPTNNMFKDGLNLHKFVDMAFPESVMEILDPQILQNESEEVDGNIRNDNFSRMQLRRCIISLIRIGLLCSKESPNERPRMRDVTTKVRVVKEMSSIVEINEEGANLPE</sequence>
<keyword evidence="14" id="KW-0418">Kinase</keyword>
<keyword evidence="15 25" id="KW-0067">ATP-binding</keyword>
<name>A0A6I9RPR6_ELAGV</name>